<dbReference type="EMBL" id="LAZR01016595">
    <property type="protein sequence ID" value="KKM03815.1"/>
    <property type="molecule type" value="Genomic_DNA"/>
</dbReference>
<dbReference type="AlphaFoldDB" id="A0A0F9GYG0"/>
<evidence type="ECO:0000313" key="1">
    <source>
        <dbReference type="EMBL" id="KKM03815.1"/>
    </source>
</evidence>
<proteinExistence type="predicted"/>
<feature type="non-terminal residue" evidence="1">
    <location>
        <position position="278"/>
    </location>
</feature>
<comment type="caution">
    <text evidence="1">The sequence shown here is derived from an EMBL/GenBank/DDBJ whole genome shotgun (WGS) entry which is preliminary data.</text>
</comment>
<organism evidence="1">
    <name type="scientific">marine sediment metagenome</name>
    <dbReference type="NCBI Taxonomy" id="412755"/>
    <lineage>
        <taxon>unclassified sequences</taxon>
        <taxon>metagenomes</taxon>
        <taxon>ecological metagenomes</taxon>
    </lineage>
</organism>
<name>A0A0F9GYG0_9ZZZZ</name>
<sequence>MPAYVANVTTVQGTGSSIVVPVPPGWVTGDLLLIVGAYDDNIGMTVAPVPPFTNESLDPMEFNQGFSFVFAWLIDATPDADYTFTLSGTTEYAACMLLIKDVDSSWKDVALSVNKENNVSSPEALSVTTTTANALVFRAVGMDDYHLPFTPVGSEDNHVEIGVASGISLHVVSELQAIAGATGSFFFDPTGSDQANSYTIAVRSAAAPEGEVEIDASINLAQNVEVFATASVQVWQNSEVQIDASIVAKQISEVQIDASAEVAFLGVTQIDASINLAQ</sequence>
<reference evidence="1" key="1">
    <citation type="journal article" date="2015" name="Nature">
        <title>Complex archaea that bridge the gap between prokaryotes and eukaryotes.</title>
        <authorList>
            <person name="Spang A."/>
            <person name="Saw J.H."/>
            <person name="Jorgensen S.L."/>
            <person name="Zaremba-Niedzwiedzka K."/>
            <person name="Martijn J."/>
            <person name="Lind A.E."/>
            <person name="van Eijk R."/>
            <person name="Schleper C."/>
            <person name="Guy L."/>
            <person name="Ettema T.J."/>
        </authorList>
    </citation>
    <scope>NUCLEOTIDE SEQUENCE</scope>
</reference>
<accession>A0A0F9GYG0</accession>
<gene>
    <name evidence="1" type="ORF">LCGC14_1770610</name>
</gene>
<protein>
    <submittedName>
        <fullName evidence="1">Uncharacterized protein</fullName>
    </submittedName>
</protein>